<dbReference type="Gene3D" id="3.40.50.1820">
    <property type="entry name" value="alpha/beta hydrolase"/>
    <property type="match status" value="1"/>
</dbReference>
<dbReference type="EMBL" id="LGHJ01000011">
    <property type="protein sequence ID" value="KPL76720.1"/>
    <property type="molecule type" value="Genomic_DNA"/>
</dbReference>
<protein>
    <recommendedName>
        <fullName evidence="1">AB hydrolase-1 domain-containing protein</fullName>
    </recommendedName>
</protein>
<keyword evidence="3" id="KW-1185">Reference proteome</keyword>
<name>A0A0P6Y551_9CHLR</name>
<dbReference type="SUPFAM" id="SSF53474">
    <property type="entry name" value="alpha/beta-Hydrolases"/>
    <property type="match status" value="1"/>
</dbReference>
<proteinExistence type="predicted"/>
<dbReference type="Proteomes" id="UP000050514">
    <property type="component" value="Unassembled WGS sequence"/>
</dbReference>
<sequence length="276" mass="29954">MPLTAGIAYSLHEGGKSDQKAVILIHGAGGSHLDWPAQFRRLTGYTVYAIDLPGHGRSTLPGCQSVEEYAEVLLEFLADLGRFQAVFVGHSMGAAIALYLALEFPQHVAGVGLFSAAASFDVPSGLVDYLSSPASAPLGIRLIRERLITSTTSPELAARISSSLHKVRSSVLYGDWLACARFDIRQRLNQIQSPAYIACGRHDRLTPPSRSRFLADQLPMARLDVIADGGHLLPLERPDLLAARLTGFLDDLHAALENPALWIKLPKKDPVQTDEE</sequence>
<dbReference type="RefSeq" id="WP_061912792.1">
    <property type="nucleotide sequence ID" value="NZ_DF967971.1"/>
</dbReference>
<evidence type="ECO:0000313" key="3">
    <source>
        <dbReference type="Proteomes" id="UP000050514"/>
    </source>
</evidence>
<dbReference type="Pfam" id="PF00561">
    <property type="entry name" value="Abhydrolase_1"/>
    <property type="match status" value="1"/>
</dbReference>
<dbReference type="STRING" id="360411.AC812_05290"/>
<evidence type="ECO:0000259" key="1">
    <source>
        <dbReference type="Pfam" id="PF00561"/>
    </source>
</evidence>
<dbReference type="OrthoDB" id="9775557at2"/>
<gene>
    <name evidence="2" type="ORF">AC812_05290</name>
</gene>
<organism evidence="2 3">
    <name type="scientific">Bellilinea caldifistulae</name>
    <dbReference type="NCBI Taxonomy" id="360411"/>
    <lineage>
        <taxon>Bacteria</taxon>
        <taxon>Bacillati</taxon>
        <taxon>Chloroflexota</taxon>
        <taxon>Anaerolineae</taxon>
        <taxon>Anaerolineales</taxon>
        <taxon>Anaerolineaceae</taxon>
        <taxon>Bellilinea</taxon>
    </lineage>
</organism>
<dbReference type="AlphaFoldDB" id="A0A0P6Y551"/>
<reference evidence="2 3" key="1">
    <citation type="submission" date="2015-07" db="EMBL/GenBank/DDBJ databases">
        <title>Draft genome of Bellilinea caldifistulae DSM 17877.</title>
        <authorList>
            <person name="Hemp J."/>
            <person name="Ward L.M."/>
            <person name="Pace L.A."/>
            <person name="Fischer W.W."/>
        </authorList>
    </citation>
    <scope>NUCLEOTIDE SEQUENCE [LARGE SCALE GENOMIC DNA]</scope>
    <source>
        <strain evidence="2 3">GOMI-1</strain>
    </source>
</reference>
<evidence type="ECO:0000313" key="2">
    <source>
        <dbReference type="EMBL" id="KPL76720.1"/>
    </source>
</evidence>
<accession>A0A0P6Y551</accession>
<dbReference type="InterPro" id="IPR000073">
    <property type="entry name" value="AB_hydrolase_1"/>
</dbReference>
<dbReference type="PRINTS" id="PR00111">
    <property type="entry name" value="ABHYDROLASE"/>
</dbReference>
<feature type="domain" description="AB hydrolase-1" evidence="1">
    <location>
        <begin position="21"/>
        <end position="238"/>
    </location>
</feature>
<dbReference type="InterPro" id="IPR029058">
    <property type="entry name" value="AB_hydrolase_fold"/>
</dbReference>
<dbReference type="PANTHER" id="PTHR43798">
    <property type="entry name" value="MONOACYLGLYCEROL LIPASE"/>
    <property type="match status" value="1"/>
</dbReference>
<dbReference type="InterPro" id="IPR050266">
    <property type="entry name" value="AB_hydrolase_sf"/>
</dbReference>
<comment type="caution">
    <text evidence="2">The sequence shown here is derived from an EMBL/GenBank/DDBJ whole genome shotgun (WGS) entry which is preliminary data.</text>
</comment>